<dbReference type="SMART" id="SM00530">
    <property type="entry name" value="HTH_XRE"/>
    <property type="match status" value="1"/>
</dbReference>
<feature type="domain" description="HTH cro/C1-type" evidence="2">
    <location>
        <begin position="14"/>
        <end position="68"/>
    </location>
</feature>
<keyword evidence="4" id="KW-1185">Reference proteome</keyword>
<accession>A0A4R1ASB4</accession>
<dbReference type="CDD" id="cd00093">
    <property type="entry name" value="HTH_XRE"/>
    <property type="match status" value="1"/>
</dbReference>
<dbReference type="InterPro" id="IPR001387">
    <property type="entry name" value="Cro/C1-type_HTH"/>
</dbReference>
<protein>
    <submittedName>
        <fullName evidence="3">XRE family transcriptional regulator</fullName>
    </submittedName>
</protein>
<evidence type="ECO:0000259" key="2">
    <source>
        <dbReference type="PROSITE" id="PS50943"/>
    </source>
</evidence>
<dbReference type="Pfam" id="PF01381">
    <property type="entry name" value="HTH_3"/>
    <property type="match status" value="1"/>
</dbReference>
<dbReference type="PROSITE" id="PS50943">
    <property type="entry name" value="HTH_CROC1"/>
    <property type="match status" value="1"/>
</dbReference>
<evidence type="ECO:0000256" key="1">
    <source>
        <dbReference type="ARBA" id="ARBA00023125"/>
    </source>
</evidence>
<dbReference type="SUPFAM" id="SSF47413">
    <property type="entry name" value="lambda repressor-like DNA-binding domains"/>
    <property type="match status" value="1"/>
</dbReference>
<gene>
    <name evidence="3" type="ORF">E0Y62_26335</name>
</gene>
<organism evidence="3 4">
    <name type="scientific">Cytobacillus praedii</name>
    <dbReference type="NCBI Taxonomy" id="1742358"/>
    <lineage>
        <taxon>Bacteria</taxon>
        <taxon>Bacillati</taxon>
        <taxon>Bacillota</taxon>
        <taxon>Bacilli</taxon>
        <taxon>Bacillales</taxon>
        <taxon>Bacillaceae</taxon>
        <taxon>Cytobacillus</taxon>
    </lineage>
</organism>
<dbReference type="Proteomes" id="UP000293846">
    <property type="component" value="Unassembled WGS sequence"/>
</dbReference>
<reference evidence="3 4" key="1">
    <citation type="submission" date="2019-03" db="EMBL/GenBank/DDBJ databases">
        <authorList>
            <person name="Jensen L."/>
            <person name="Storgaard J."/>
            <person name="Sulaj E."/>
            <person name="Schramm A."/>
            <person name="Marshall I.P.G."/>
        </authorList>
    </citation>
    <scope>NUCLEOTIDE SEQUENCE [LARGE SCALE GENOMIC DNA]</scope>
    <source>
        <strain evidence="3 4">2017H2G3</strain>
    </source>
</reference>
<evidence type="ECO:0000313" key="4">
    <source>
        <dbReference type="Proteomes" id="UP000293846"/>
    </source>
</evidence>
<keyword evidence="1" id="KW-0238">DNA-binding</keyword>
<dbReference type="Gene3D" id="1.10.260.40">
    <property type="entry name" value="lambda repressor-like DNA-binding domains"/>
    <property type="match status" value="1"/>
</dbReference>
<proteinExistence type="predicted"/>
<feature type="non-terminal residue" evidence="3">
    <location>
        <position position="219"/>
    </location>
</feature>
<dbReference type="AlphaFoldDB" id="A0A4R1ASB4"/>
<sequence>MLEELNVEILAKRLKWLREENRFGQKEVASNIGMTMSGYQKIEYGEREPKLEKLVKLADLFGVTTDFLLGRNSNNEDLTEIKNNMAFYQGQINFLKDEFSRLSHMLHNPPYGIPRDQNALELHSAAQSRMEIEKKMAEAIKNYNNQVLEYIIIASKLPFIDGSHDDVISTFKPYRVDVQATLFNTYSLTISGKDIGFIGHHGDLDNEEVAVIAQEEFLK</sequence>
<dbReference type="EMBL" id="SJTH01000098">
    <property type="protein sequence ID" value="TCJ00951.1"/>
    <property type="molecule type" value="Genomic_DNA"/>
</dbReference>
<name>A0A4R1ASB4_9BACI</name>
<dbReference type="OrthoDB" id="8115576at2"/>
<dbReference type="PANTHER" id="PTHR46558:SF14">
    <property type="entry name" value="HTH-TYPE TRANSCRIPTIONAL REGULATOR ANSR"/>
    <property type="match status" value="1"/>
</dbReference>
<comment type="caution">
    <text evidence="3">The sequence shown here is derived from an EMBL/GenBank/DDBJ whole genome shotgun (WGS) entry which is preliminary data.</text>
</comment>
<dbReference type="GO" id="GO:0003677">
    <property type="term" value="F:DNA binding"/>
    <property type="evidence" value="ECO:0007669"/>
    <property type="project" value="UniProtKB-KW"/>
</dbReference>
<evidence type="ECO:0000313" key="3">
    <source>
        <dbReference type="EMBL" id="TCJ00951.1"/>
    </source>
</evidence>
<dbReference type="PANTHER" id="PTHR46558">
    <property type="entry name" value="TRACRIPTIONAL REGULATORY PROTEIN-RELATED-RELATED"/>
    <property type="match status" value="1"/>
</dbReference>
<dbReference type="InterPro" id="IPR010982">
    <property type="entry name" value="Lambda_DNA-bd_dom_sf"/>
</dbReference>